<comment type="pathway">
    <text evidence="1 11">Cofactor biosynthesis; NAD(+) biosynthesis; NAD(+) from deamido-NAD(+) (L-Gln route): step 1/1.</text>
</comment>
<evidence type="ECO:0000256" key="1">
    <source>
        <dbReference type="ARBA" id="ARBA00005188"/>
    </source>
</evidence>
<dbReference type="CDD" id="cd07570">
    <property type="entry name" value="GAT_Gln-NAD-synth"/>
    <property type="match status" value="1"/>
</dbReference>
<dbReference type="InterPro" id="IPR036526">
    <property type="entry name" value="C-N_Hydrolase_sf"/>
</dbReference>
<dbReference type="InterPro" id="IPR003694">
    <property type="entry name" value="NAD_synthase"/>
</dbReference>
<evidence type="ECO:0000256" key="11">
    <source>
        <dbReference type="PIRNR" id="PIRNR006630"/>
    </source>
</evidence>
<dbReference type="PANTHER" id="PTHR23090:SF9">
    <property type="entry name" value="GLUTAMINE-DEPENDENT NAD(+) SYNTHETASE"/>
    <property type="match status" value="1"/>
</dbReference>
<dbReference type="EC" id="6.3.5.1" evidence="4 11"/>
<reference evidence="13" key="3">
    <citation type="submission" date="2025-09" db="UniProtKB">
        <authorList>
            <consortium name="Ensembl"/>
        </authorList>
    </citation>
    <scope>IDENTIFICATION</scope>
</reference>
<evidence type="ECO:0000256" key="5">
    <source>
        <dbReference type="ARBA" id="ARBA00017309"/>
    </source>
</evidence>
<dbReference type="RefSeq" id="XP_028299095.1">
    <property type="nucleotide sequence ID" value="XM_028443294.1"/>
</dbReference>
<protein>
    <recommendedName>
        <fullName evidence="5 11">Glutamine-dependent NAD(+) synthetase</fullName>
        <ecNumber evidence="4 11">6.3.5.1</ecNumber>
    </recommendedName>
    <alternativeName>
        <fullName evidence="11">NAD(+) synthase [glutamine-hydrolyzing]</fullName>
    </alternativeName>
</protein>
<dbReference type="PANTHER" id="PTHR23090">
    <property type="entry name" value="NH 3 /GLUTAMINE-DEPENDENT NAD + SYNTHETASE"/>
    <property type="match status" value="1"/>
</dbReference>
<dbReference type="HAMAP" id="MF_02090">
    <property type="entry name" value="NadE_glutamine_dep"/>
    <property type="match status" value="1"/>
</dbReference>
<dbReference type="Ensembl" id="ENSGWIT00000034677.1">
    <property type="protein sequence ID" value="ENSGWIP00000031852.1"/>
    <property type="gene ID" value="ENSGWIG00000016430.1"/>
</dbReference>
<dbReference type="PROSITE" id="PS50263">
    <property type="entry name" value="CN_HYDROLASE"/>
    <property type="match status" value="1"/>
</dbReference>
<accession>A0A8C5GL07</accession>
<dbReference type="GO" id="GO:0004359">
    <property type="term" value="F:glutaminase activity"/>
    <property type="evidence" value="ECO:0007669"/>
    <property type="project" value="InterPro"/>
</dbReference>
<keyword evidence="9 11" id="KW-0520">NAD</keyword>
<dbReference type="GO" id="GO:0005737">
    <property type="term" value="C:cytoplasm"/>
    <property type="evidence" value="ECO:0007669"/>
    <property type="project" value="InterPro"/>
</dbReference>
<evidence type="ECO:0000256" key="3">
    <source>
        <dbReference type="ARBA" id="ARBA00011643"/>
    </source>
</evidence>
<gene>
    <name evidence="13" type="primary">nadsyn1</name>
</gene>
<dbReference type="FunFam" id="3.60.110.10:FF:000003">
    <property type="entry name" value="Glutamine-dependent NAD(+) synthetase"/>
    <property type="match status" value="1"/>
</dbReference>
<evidence type="ECO:0000256" key="7">
    <source>
        <dbReference type="ARBA" id="ARBA00022741"/>
    </source>
</evidence>
<dbReference type="GeneID" id="114461298"/>
<reference evidence="13" key="1">
    <citation type="submission" date="2020-06" db="EMBL/GenBank/DDBJ databases">
        <authorList>
            <consortium name="Wellcome Sanger Institute Data Sharing"/>
        </authorList>
    </citation>
    <scope>NUCLEOTIDE SEQUENCE [LARGE SCALE GENOMIC DNA]</scope>
</reference>
<evidence type="ECO:0000256" key="8">
    <source>
        <dbReference type="ARBA" id="ARBA00022840"/>
    </source>
</evidence>
<dbReference type="CTD" id="55191"/>
<dbReference type="NCBIfam" id="TIGR00552">
    <property type="entry name" value="nadE"/>
    <property type="match status" value="1"/>
</dbReference>
<dbReference type="SUPFAM" id="SSF52402">
    <property type="entry name" value="Adenine nucleotide alpha hydrolases-like"/>
    <property type="match status" value="1"/>
</dbReference>
<dbReference type="SUPFAM" id="SSF56317">
    <property type="entry name" value="Carbon-nitrogen hydrolase"/>
    <property type="match status" value="1"/>
</dbReference>
<dbReference type="GO" id="GO:0009435">
    <property type="term" value="P:NAD+ biosynthetic process"/>
    <property type="evidence" value="ECO:0007669"/>
    <property type="project" value="UniProtKB-UniRule"/>
</dbReference>
<keyword evidence="14" id="KW-1185">Reference proteome</keyword>
<comment type="similarity">
    <text evidence="2 11">In the C-terminal section; belongs to the NAD synthetase family.</text>
</comment>
<evidence type="ECO:0000313" key="14">
    <source>
        <dbReference type="Proteomes" id="UP000694680"/>
    </source>
</evidence>
<dbReference type="Pfam" id="PF00795">
    <property type="entry name" value="CN_hydrolase"/>
    <property type="match status" value="1"/>
</dbReference>
<evidence type="ECO:0000259" key="12">
    <source>
        <dbReference type="PROSITE" id="PS50263"/>
    </source>
</evidence>
<dbReference type="UniPathway" id="UPA00253">
    <property type="reaction ID" value="UER00334"/>
</dbReference>
<dbReference type="AlphaFoldDB" id="A0A8C5GL07"/>
<organism evidence="13 14">
    <name type="scientific">Gouania willdenowi</name>
    <name type="common">Blunt-snouted clingfish</name>
    <name type="synonym">Lepadogaster willdenowi</name>
    <dbReference type="NCBI Taxonomy" id="441366"/>
    <lineage>
        <taxon>Eukaryota</taxon>
        <taxon>Metazoa</taxon>
        <taxon>Chordata</taxon>
        <taxon>Craniata</taxon>
        <taxon>Vertebrata</taxon>
        <taxon>Euteleostomi</taxon>
        <taxon>Actinopterygii</taxon>
        <taxon>Neopterygii</taxon>
        <taxon>Teleostei</taxon>
        <taxon>Neoteleostei</taxon>
        <taxon>Acanthomorphata</taxon>
        <taxon>Ovalentaria</taxon>
        <taxon>Blenniimorphae</taxon>
        <taxon>Blenniiformes</taxon>
        <taxon>Gobiesocoidei</taxon>
        <taxon>Gobiesocidae</taxon>
        <taxon>Gobiesocinae</taxon>
        <taxon>Gouania</taxon>
    </lineage>
</organism>
<dbReference type="InterPro" id="IPR003010">
    <property type="entry name" value="C-N_Hydrolase"/>
</dbReference>
<reference evidence="13" key="2">
    <citation type="submission" date="2025-08" db="UniProtKB">
        <authorList>
            <consortium name="Ensembl"/>
        </authorList>
    </citation>
    <scope>IDENTIFICATION</scope>
</reference>
<dbReference type="GO" id="GO:0003952">
    <property type="term" value="F:NAD+ synthase (glutamine-hydrolyzing) activity"/>
    <property type="evidence" value="ECO:0007669"/>
    <property type="project" value="UniProtKB-UniRule"/>
</dbReference>
<keyword evidence="7 11" id="KW-0547">Nucleotide-binding</keyword>
<keyword evidence="8 11" id="KW-0067">ATP-binding</keyword>
<sequence>MGRKVTLSTCSLNQWSLDFDGNLERITRSIEIAKSHGAKYRLGSELEICGFGCADHFFESDTLLHSFQVLRKLLESPLTEDIICDVGMPIMHHNVRYNCRVLFLNRKILLIRPKLMMANTGNYRELRWFAPWKQSGYVEEYFLPKMIQEVTGQDVVPIGDCVLSTKDTCLGSEMCQELWSPCSPHIHMGQDGVEIFTNASASHHELRKADQRVHLIQSATTKSGGIYLYSNHRGCDGERVYYDGCSLVAINGDVVAQGSQFSLNDVEVVTATLDLEDVRSYRGELCQPQTGNQVKSLPRIKVDFSLSSYDDVYLPTHRPIEWSFHSAPEEISLGPACWLWDYLRRSGQAGFLLPLSGGVDSSSTACIVYSMCVLLCQAVENGNSRILEDVRAVVSDGSYVPEDPKELCSRLLTTCYMSSENSSESTRSRAKQLANQIGSTHLSFNIDMAVKGILGIFSLVTGRRPQFRVNGGSHRENLALQNVQARVRMLLAYLFAQLSLWGRGQSGGLLVLGSANVDESLTGYFTKYDCSSADINPIGGISKNDLKDFLLYCVERFQLTALRSILEAPPTAELEPLSDGQVSQTDEADMGMTYSELSVIGRLRKISRCGPFSMFCKLIHMWKEAVSPSEVAQKVKHFFRMYSMNRHKMTTVTPSYHAESYSPDDNRFDLRPFLYNVGWGWQFRSIDQQVQQMSTSQPAEDRPRPQ</sequence>
<dbReference type="Gene3D" id="3.60.110.10">
    <property type="entry name" value="Carbon-nitrogen hydrolase"/>
    <property type="match status" value="1"/>
</dbReference>
<evidence type="ECO:0000313" key="13">
    <source>
        <dbReference type="Ensembl" id="ENSGWIP00000031852.1"/>
    </source>
</evidence>
<evidence type="ECO:0000256" key="10">
    <source>
        <dbReference type="ARBA" id="ARBA00052340"/>
    </source>
</evidence>
<dbReference type="Gene3D" id="3.40.50.620">
    <property type="entry name" value="HUPs"/>
    <property type="match status" value="1"/>
</dbReference>
<dbReference type="FunFam" id="3.40.50.620:FF:000036">
    <property type="entry name" value="Glutamine-dependent NAD(+) synthetase"/>
    <property type="match status" value="1"/>
</dbReference>
<evidence type="ECO:0000256" key="6">
    <source>
        <dbReference type="ARBA" id="ARBA00022598"/>
    </source>
</evidence>
<evidence type="ECO:0000256" key="4">
    <source>
        <dbReference type="ARBA" id="ARBA00012743"/>
    </source>
</evidence>
<proteinExistence type="inferred from homology"/>
<comment type="subunit">
    <text evidence="3">Homohexamer.</text>
</comment>
<feature type="domain" description="CN hydrolase" evidence="12">
    <location>
        <begin position="5"/>
        <end position="275"/>
    </location>
</feature>
<dbReference type="InterPro" id="IPR014729">
    <property type="entry name" value="Rossmann-like_a/b/a_fold"/>
</dbReference>
<dbReference type="CDD" id="cd00553">
    <property type="entry name" value="NAD_synthase"/>
    <property type="match status" value="1"/>
</dbReference>
<dbReference type="Pfam" id="PF02540">
    <property type="entry name" value="NAD_synthase"/>
    <property type="match status" value="1"/>
</dbReference>
<evidence type="ECO:0000256" key="2">
    <source>
        <dbReference type="ARBA" id="ARBA00007145"/>
    </source>
</evidence>
<name>A0A8C5GL07_GOUWI</name>
<dbReference type="OrthoDB" id="2020662at2759"/>
<dbReference type="GO" id="GO:0005524">
    <property type="term" value="F:ATP binding"/>
    <property type="evidence" value="ECO:0007669"/>
    <property type="project" value="UniProtKB-UniRule"/>
</dbReference>
<dbReference type="InterPro" id="IPR014445">
    <property type="entry name" value="Gln-dep_NAD_synthase"/>
</dbReference>
<dbReference type="Proteomes" id="UP000694680">
    <property type="component" value="Chromosome 3"/>
</dbReference>
<keyword evidence="6 11" id="KW-0436">Ligase</keyword>
<dbReference type="InterPro" id="IPR022310">
    <property type="entry name" value="NAD/GMP_synthase"/>
</dbReference>
<dbReference type="PIRSF" id="PIRSF006630">
    <property type="entry name" value="NADS_GAT"/>
    <property type="match status" value="1"/>
</dbReference>
<evidence type="ECO:0000256" key="9">
    <source>
        <dbReference type="ARBA" id="ARBA00023027"/>
    </source>
</evidence>
<comment type="catalytic activity">
    <reaction evidence="10 11">
        <text>deamido-NAD(+) + L-glutamine + ATP + H2O = L-glutamate + AMP + diphosphate + NAD(+) + H(+)</text>
        <dbReference type="Rhea" id="RHEA:24384"/>
        <dbReference type="ChEBI" id="CHEBI:15377"/>
        <dbReference type="ChEBI" id="CHEBI:15378"/>
        <dbReference type="ChEBI" id="CHEBI:29985"/>
        <dbReference type="ChEBI" id="CHEBI:30616"/>
        <dbReference type="ChEBI" id="CHEBI:33019"/>
        <dbReference type="ChEBI" id="CHEBI:57540"/>
        <dbReference type="ChEBI" id="CHEBI:58359"/>
        <dbReference type="ChEBI" id="CHEBI:58437"/>
        <dbReference type="ChEBI" id="CHEBI:456215"/>
        <dbReference type="EC" id="6.3.5.1"/>
    </reaction>
</comment>